<reference evidence="2" key="1">
    <citation type="submission" date="2017-01" db="EMBL/GenBank/DDBJ databases">
        <authorList>
            <person name="Varghese N."/>
            <person name="Submissions S."/>
        </authorList>
    </citation>
    <scope>NUCLEOTIDE SEQUENCE [LARGE SCALE GENOMIC DNA]</scope>
    <source>
        <strain evidence="2">DSM 18714</strain>
    </source>
</reference>
<dbReference type="AlphaFoldDB" id="A0A1N7L2Z7"/>
<accession>A0A1N7L2Z7</accession>
<dbReference type="Proteomes" id="UP000186098">
    <property type="component" value="Unassembled WGS sequence"/>
</dbReference>
<dbReference type="RefSeq" id="WP_076364262.1">
    <property type="nucleotide sequence ID" value="NZ_FTOM01000002.1"/>
</dbReference>
<dbReference type="EMBL" id="FTOM01000002">
    <property type="protein sequence ID" value="SIS68030.1"/>
    <property type="molecule type" value="Genomic_DNA"/>
</dbReference>
<sequence>MPHLHTFFPPARHVGRLIHHHLTLTCKVISALPELRRSGDPQLIAMADELERIACNFPDCRDEGACRRPAPRGRCPGLRSDGPCETPK</sequence>
<name>A0A1N7L2Z7_9RHOB</name>
<organism evidence="1 2">
    <name type="scientific">Phaeovulum vinaykumarii</name>
    <dbReference type="NCBI Taxonomy" id="407234"/>
    <lineage>
        <taxon>Bacteria</taxon>
        <taxon>Pseudomonadati</taxon>
        <taxon>Pseudomonadota</taxon>
        <taxon>Alphaproteobacteria</taxon>
        <taxon>Rhodobacterales</taxon>
        <taxon>Paracoccaceae</taxon>
        <taxon>Phaeovulum</taxon>
    </lineage>
</organism>
<protein>
    <submittedName>
        <fullName evidence="1">Uncharacterized protein</fullName>
    </submittedName>
</protein>
<keyword evidence="2" id="KW-1185">Reference proteome</keyword>
<gene>
    <name evidence="1" type="ORF">SAMN05421795_102468</name>
</gene>
<evidence type="ECO:0000313" key="1">
    <source>
        <dbReference type="EMBL" id="SIS68030.1"/>
    </source>
</evidence>
<proteinExistence type="predicted"/>
<evidence type="ECO:0000313" key="2">
    <source>
        <dbReference type="Proteomes" id="UP000186098"/>
    </source>
</evidence>